<accession>A0ABQ3EU88</accession>
<feature type="signal peptide" evidence="2">
    <location>
        <begin position="1"/>
        <end position="18"/>
    </location>
</feature>
<sequence>MLLVAALAGCGVSGSAAAADPKPPPAPTESNPPGDIPDNQAYVVFKPSTGGFTVSVPEGWARTSTGPDTAFTDKLNRIEVSEHAAATAPTTASVTARDVPALAKAVPGFSPGKASEVSRKAGKAVLYTYEGTTAPDPVTGKALRDAYERYVFHHNGRDVVLTLSGPVKADNVDPWRTVTDSLRWQ</sequence>
<keyword evidence="4" id="KW-1185">Reference proteome</keyword>
<evidence type="ECO:0000313" key="3">
    <source>
        <dbReference type="EMBL" id="GHB50468.1"/>
    </source>
</evidence>
<dbReference type="Proteomes" id="UP000642673">
    <property type="component" value="Unassembled WGS sequence"/>
</dbReference>
<evidence type="ECO:0000313" key="4">
    <source>
        <dbReference type="Proteomes" id="UP000642673"/>
    </source>
</evidence>
<feature type="region of interest" description="Disordered" evidence="1">
    <location>
        <begin position="14"/>
        <end position="39"/>
    </location>
</feature>
<gene>
    <name evidence="3" type="ORF">GCM10010347_19990</name>
</gene>
<organism evidence="3 4">
    <name type="scientific">Streptomyces cirratus</name>
    <dbReference type="NCBI Taxonomy" id="68187"/>
    <lineage>
        <taxon>Bacteria</taxon>
        <taxon>Bacillati</taxon>
        <taxon>Actinomycetota</taxon>
        <taxon>Actinomycetes</taxon>
        <taxon>Kitasatosporales</taxon>
        <taxon>Streptomycetaceae</taxon>
        <taxon>Streptomyces</taxon>
    </lineage>
</organism>
<feature type="chain" id="PRO_5046967770" evidence="2">
    <location>
        <begin position="19"/>
        <end position="185"/>
    </location>
</feature>
<evidence type="ECO:0000256" key="2">
    <source>
        <dbReference type="SAM" id="SignalP"/>
    </source>
</evidence>
<evidence type="ECO:0000256" key="1">
    <source>
        <dbReference type="SAM" id="MobiDB-lite"/>
    </source>
</evidence>
<keyword evidence="3" id="KW-0449">Lipoprotein</keyword>
<keyword evidence="2" id="KW-0732">Signal</keyword>
<protein>
    <submittedName>
        <fullName evidence="3">Lipoprotein</fullName>
    </submittedName>
</protein>
<name>A0ABQ3EU88_9ACTN</name>
<dbReference type="EMBL" id="BMVP01000003">
    <property type="protein sequence ID" value="GHB50468.1"/>
    <property type="molecule type" value="Genomic_DNA"/>
</dbReference>
<proteinExistence type="predicted"/>
<comment type="caution">
    <text evidence="3">The sequence shown here is derived from an EMBL/GenBank/DDBJ whole genome shotgun (WGS) entry which is preliminary data.</text>
</comment>
<reference evidence="4" key="1">
    <citation type="journal article" date="2019" name="Int. J. Syst. Evol. Microbiol.">
        <title>The Global Catalogue of Microorganisms (GCM) 10K type strain sequencing project: providing services to taxonomists for standard genome sequencing and annotation.</title>
        <authorList>
            <consortium name="The Broad Institute Genomics Platform"/>
            <consortium name="The Broad Institute Genome Sequencing Center for Infectious Disease"/>
            <person name="Wu L."/>
            <person name="Ma J."/>
        </authorList>
    </citation>
    <scope>NUCLEOTIDE SEQUENCE [LARGE SCALE GENOMIC DNA]</scope>
    <source>
        <strain evidence="4">JCM 4738</strain>
    </source>
</reference>